<dbReference type="RefSeq" id="WP_154424127.1">
    <property type="nucleotide sequence ID" value="NZ_VUNN01000001.1"/>
</dbReference>
<evidence type="ECO:0000256" key="3">
    <source>
        <dbReference type="ARBA" id="ARBA00022801"/>
    </source>
</evidence>
<keyword evidence="2" id="KW-0479">Metal-binding</keyword>
<dbReference type="InterPro" id="IPR032466">
    <property type="entry name" value="Metal_Hydrolase"/>
</dbReference>
<sequence length="344" mass="38659">MIDAHVHLRDFNQKEKETIEHGLRVAKLAGFQRVFDMPNCNPPLTSKEVVLERLALASESVKKHKVAYHLYMGLTNDEEQIKEAVNTYFMLFPLVVGLKMFLGQSTGNMGIVSYSDQEKVVRALTQAGYDGVLTVHAEKESLMKSELYIKGHSETHSLARPNESEIESIKDIIKIVKETGFKGKLHIAHISTKGGVLEVVKAKKEGLKVFMGATPHHALLTINDAKLNPLLKVNPPLRCEEDRAFIFESILNGTIDSIESDHAPHTLENKENGASGLPGFGGMLILLNKLKEKGVSEERLKELYGLNVLKEFNLESEDILIPTDEIRRKKRIEKEYPFDPFSTF</sequence>
<keyword evidence="3" id="KW-0378">Hydrolase</keyword>
<dbReference type="GO" id="GO:0046872">
    <property type="term" value="F:metal ion binding"/>
    <property type="evidence" value="ECO:0007669"/>
    <property type="project" value="UniProtKB-KW"/>
</dbReference>
<name>A0A7X2TPB4_9SPIO</name>
<comment type="function">
    <text evidence="1">Catalyzes the reversible cyclization of carbamoyl aspartate to dihydroorotate.</text>
</comment>
<comment type="caution">
    <text evidence="4">The sequence shown here is derived from an EMBL/GenBank/DDBJ whole genome shotgun (WGS) entry which is preliminary data.</text>
</comment>
<proteinExistence type="predicted"/>
<dbReference type="EMBL" id="VUNN01000001">
    <property type="protein sequence ID" value="MSU05224.1"/>
    <property type="molecule type" value="Genomic_DNA"/>
</dbReference>
<dbReference type="GO" id="GO:0004038">
    <property type="term" value="F:allantoinase activity"/>
    <property type="evidence" value="ECO:0007669"/>
    <property type="project" value="TreeGrafter"/>
</dbReference>
<evidence type="ECO:0000313" key="5">
    <source>
        <dbReference type="Proteomes" id="UP000460549"/>
    </source>
</evidence>
<dbReference type="PANTHER" id="PTHR43668">
    <property type="entry name" value="ALLANTOINASE"/>
    <property type="match status" value="1"/>
</dbReference>
<dbReference type="GO" id="GO:0006145">
    <property type="term" value="P:purine nucleobase catabolic process"/>
    <property type="evidence" value="ECO:0007669"/>
    <property type="project" value="TreeGrafter"/>
</dbReference>
<dbReference type="GO" id="GO:0005737">
    <property type="term" value="C:cytoplasm"/>
    <property type="evidence" value="ECO:0007669"/>
    <property type="project" value="TreeGrafter"/>
</dbReference>
<dbReference type="Gene3D" id="3.20.20.140">
    <property type="entry name" value="Metal-dependent hydrolases"/>
    <property type="match status" value="1"/>
</dbReference>
<accession>A0A7X2TPB4</accession>
<evidence type="ECO:0000313" key="4">
    <source>
        <dbReference type="EMBL" id="MSU05224.1"/>
    </source>
</evidence>
<dbReference type="PROSITE" id="PS00482">
    <property type="entry name" value="DIHYDROOROTASE_1"/>
    <property type="match status" value="1"/>
</dbReference>
<evidence type="ECO:0000256" key="1">
    <source>
        <dbReference type="ARBA" id="ARBA00002368"/>
    </source>
</evidence>
<dbReference type="PANTHER" id="PTHR43668:SF2">
    <property type="entry name" value="ALLANTOINASE"/>
    <property type="match status" value="1"/>
</dbReference>
<dbReference type="SUPFAM" id="SSF51556">
    <property type="entry name" value="Metallo-dependent hydrolases"/>
    <property type="match status" value="1"/>
</dbReference>
<dbReference type="InterPro" id="IPR002195">
    <property type="entry name" value="Dihydroorotase_CS"/>
</dbReference>
<evidence type="ECO:0000256" key="2">
    <source>
        <dbReference type="ARBA" id="ARBA00022723"/>
    </source>
</evidence>
<dbReference type="Proteomes" id="UP000460549">
    <property type="component" value="Unassembled WGS sequence"/>
</dbReference>
<organism evidence="4 5">
    <name type="scientific">Bullifex porci</name>
    <dbReference type="NCBI Taxonomy" id="2606638"/>
    <lineage>
        <taxon>Bacteria</taxon>
        <taxon>Pseudomonadati</taxon>
        <taxon>Spirochaetota</taxon>
        <taxon>Spirochaetia</taxon>
        <taxon>Spirochaetales</taxon>
        <taxon>Spirochaetaceae</taxon>
        <taxon>Bullifex</taxon>
    </lineage>
</organism>
<protein>
    <submittedName>
        <fullName evidence="4">Dihydroorotase</fullName>
    </submittedName>
</protein>
<dbReference type="AlphaFoldDB" id="A0A7X2TPB4"/>
<reference evidence="4 5" key="1">
    <citation type="submission" date="2019-08" db="EMBL/GenBank/DDBJ databases">
        <title>In-depth cultivation of the pig gut microbiome towards novel bacterial diversity and tailored functional studies.</title>
        <authorList>
            <person name="Wylensek D."/>
            <person name="Hitch T.C.A."/>
            <person name="Clavel T."/>
        </authorList>
    </citation>
    <scope>NUCLEOTIDE SEQUENCE [LARGE SCALE GENOMIC DNA]</scope>
    <source>
        <strain evidence="4 5">NM-380-WT-3C1</strain>
    </source>
</reference>
<keyword evidence="5" id="KW-1185">Reference proteome</keyword>
<gene>
    <name evidence="4" type="ORF">FYJ80_00285</name>
</gene>
<dbReference type="InterPro" id="IPR050138">
    <property type="entry name" value="DHOase/Allantoinase_Hydrolase"/>
</dbReference>